<dbReference type="Gene3D" id="3.40.50.1110">
    <property type="entry name" value="SGNH hydrolase"/>
    <property type="match status" value="1"/>
</dbReference>
<feature type="chain" id="PRO_5030003920" description="SGNH hydrolase" evidence="2">
    <location>
        <begin position="21"/>
        <end position="377"/>
    </location>
</feature>
<protein>
    <recommendedName>
        <fullName evidence="5">SGNH hydrolase</fullName>
    </recommendedName>
</protein>
<evidence type="ECO:0000313" key="4">
    <source>
        <dbReference type="Proteomes" id="UP000242381"/>
    </source>
</evidence>
<dbReference type="InterPro" id="IPR038885">
    <property type="entry name" value="PLB1"/>
</dbReference>
<evidence type="ECO:0000256" key="2">
    <source>
        <dbReference type="SAM" id="SignalP"/>
    </source>
</evidence>
<dbReference type="InterPro" id="IPR001087">
    <property type="entry name" value="GDSL"/>
</dbReference>
<dbReference type="OMA" id="EHTPEID"/>
<dbReference type="InterPro" id="IPR036514">
    <property type="entry name" value="SGNH_hydro_sf"/>
</dbReference>
<keyword evidence="2" id="KW-0732">Signal</keyword>
<dbReference type="SUPFAM" id="SSF52266">
    <property type="entry name" value="SGNH hydrolase"/>
    <property type="match status" value="1"/>
</dbReference>
<organism evidence="3 4">
    <name type="scientific">Rhizopus microsporus</name>
    <dbReference type="NCBI Taxonomy" id="58291"/>
    <lineage>
        <taxon>Eukaryota</taxon>
        <taxon>Fungi</taxon>
        <taxon>Fungi incertae sedis</taxon>
        <taxon>Mucoromycota</taxon>
        <taxon>Mucoromycotina</taxon>
        <taxon>Mucoromycetes</taxon>
        <taxon>Mucorales</taxon>
        <taxon>Mucorineae</taxon>
        <taxon>Rhizopodaceae</taxon>
        <taxon>Rhizopus</taxon>
    </lineage>
</organism>
<proteinExistence type="predicted"/>
<sequence>MKLTNFLLFLLGFLVALVSALSFPDISQCPPLPQRPPPESVHDLRPDDIKVIAAMGDSITAGLAAINVKTKYVSPEQFVEFRGKGFIMGGDPDSNSIANYIKHYNQDLVGASVGSNKARYCKETFFCFEPYHNYPVDQLNAAQTGSTSSGLDDQVQYLLKYIGPNTPLAHEWKMIHLYIGYNDISAHCLPGMTPVNYGRNVYNNLKTLINNVDKAFINILSVQHFNELIQIPPKHPGYVKQFADKSINVHDHECICCSNGGLERMGKQVDMYNEQLKEVVARLNRELAGTLIEDLLGIKRQKDVAVVYQPLDTYSATVPVDSISNLDGFHPNIKTYKFASRLLWRQLFTKKQDKVLISPFDENMPVYCPTAEDRLQT</sequence>
<feature type="signal peptide" evidence="2">
    <location>
        <begin position="1"/>
        <end position="20"/>
    </location>
</feature>
<dbReference type="AlphaFoldDB" id="A0A0A1NMH5"/>
<dbReference type="Proteomes" id="UP000242381">
    <property type="component" value="Unassembled WGS sequence"/>
</dbReference>
<evidence type="ECO:0000256" key="1">
    <source>
        <dbReference type="SAM" id="Coils"/>
    </source>
</evidence>
<keyword evidence="1" id="KW-0175">Coiled coil</keyword>
<dbReference type="PANTHER" id="PTHR21325">
    <property type="entry name" value="PHOSPHOLIPASE B, PLB1"/>
    <property type="match status" value="1"/>
</dbReference>
<evidence type="ECO:0000313" key="3">
    <source>
        <dbReference type="EMBL" id="ORE19392.1"/>
    </source>
</evidence>
<feature type="coiled-coil region" evidence="1">
    <location>
        <begin position="262"/>
        <end position="293"/>
    </location>
</feature>
<dbReference type="GO" id="GO:0006644">
    <property type="term" value="P:phospholipid metabolic process"/>
    <property type="evidence" value="ECO:0007669"/>
    <property type="project" value="TreeGrafter"/>
</dbReference>
<dbReference type="Pfam" id="PF00657">
    <property type="entry name" value="Lipase_GDSL"/>
    <property type="match status" value="1"/>
</dbReference>
<evidence type="ECO:0008006" key="5">
    <source>
        <dbReference type="Google" id="ProtNLM"/>
    </source>
</evidence>
<dbReference type="PANTHER" id="PTHR21325:SF31">
    <property type="entry name" value="GH22081P-RELATED"/>
    <property type="match status" value="1"/>
</dbReference>
<gene>
    <name evidence="3" type="ORF">BCV71DRAFT_254870</name>
</gene>
<dbReference type="EMBL" id="KV921311">
    <property type="protein sequence ID" value="ORE19392.1"/>
    <property type="molecule type" value="Genomic_DNA"/>
</dbReference>
<dbReference type="VEuPathDB" id="FungiDB:BCV72DRAFT_253107"/>
<name>A0A0A1NMH5_RHIZD</name>
<accession>A0A0A1NMH5</accession>
<dbReference type="GO" id="GO:0004620">
    <property type="term" value="F:phospholipase activity"/>
    <property type="evidence" value="ECO:0007669"/>
    <property type="project" value="InterPro"/>
</dbReference>
<reference evidence="3 4" key="1">
    <citation type="journal article" date="2016" name="Proc. Natl. Acad. Sci. U.S.A.">
        <title>Lipid metabolic changes in an early divergent fungus govern the establishment of a mutualistic symbiosis with endobacteria.</title>
        <authorList>
            <person name="Lastovetsky O.A."/>
            <person name="Gaspar M.L."/>
            <person name="Mondo S.J."/>
            <person name="LaButti K.M."/>
            <person name="Sandor L."/>
            <person name="Grigoriev I.V."/>
            <person name="Henry S.A."/>
            <person name="Pawlowska T.E."/>
        </authorList>
    </citation>
    <scope>NUCLEOTIDE SEQUENCE [LARGE SCALE GENOMIC DNA]</scope>
    <source>
        <strain evidence="3 4">ATCC 11559</strain>
    </source>
</reference>